<dbReference type="Pfam" id="PF08240">
    <property type="entry name" value="ADH_N"/>
    <property type="match status" value="1"/>
</dbReference>
<dbReference type="Pfam" id="PF00107">
    <property type="entry name" value="ADH_zinc_N"/>
    <property type="match status" value="1"/>
</dbReference>
<accession>A0AAN6MUP7</accession>
<organism evidence="4 5">
    <name type="scientific">Staphylotrichum tortipilum</name>
    <dbReference type="NCBI Taxonomy" id="2831512"/>
    <lineage>
        <taxon>Eukaryota</taxon>
        <taxon>Fungi</taxon>
        <taxon>Dikarya</taxon>
        <taxon>Ascomycota</taxon>
        <taxon>Pezizomycotina</taxon>
        <taxon>Sordariomycetes</taxon>
        <taxon>Sordariomycetidae</taxon>
        <taxon>Sordariales</taxon>
        <taxon>Chaetomiaceae</taxon>
        <taxon>Staphylotrichum</taxon>
    </lineage>
</organism>
<evidence type="ECO:0000256" key="1">
    <source>
        <dbReference type="ARBA" id="ARBA00008072"/>
    </source>
</evidence>
<dbReference type="Proteomes" id="UP001303889">
    <property type="component" value="Unassembled WGS sequence"/>
</dbReference>
<evidence type="ECO:0000313" key="4">
    <source>
        <dbReference type="EMBL" id="KAK3906613.1"/>
    </source>
</evidence>
<dbReference type="Gene3D" id="3.90.180.10">
    <property type="entry name" value="Medium-chain alcohol dehydrogenases, catalytic domain"/>
    <property type="match status" value="1"/>
</dbReference>
<dbReference type="EMBL" id="MU855322">
    <property type="protein sequence ID" value="KAK3906613.1"/>
    <property type="molecule type" value="Genomic_DNA"/>
</dbReference>
<dbReference type="GO" id="GO:0016651">
    <property type="term" value="F:oxidoreductase activity, acting on NAD(P)H"/>
    <property type="evidence" value="ECO:0007669"/>
    <property type="project" value="InterPro"/>
</dbReference>
<proteinExistence type="inferred from homology"/>
<dbReference type="SUPFAM" id="SSF50129">
    <property type="entry name" value="GroES-like"/>
    <property type="match status" value="1"/>
</dbReference>
<comment type="caution">
    <text evidence="4">The sequence shown here is derived from an EMBL/GenBank/DDBJ whole genome shotgun (WGS) entry which is preliminary data.</text>
</comment>
<dbReference type="InterPro" id="IPR047122">
    <property type="entry name" value="Trans-enoyl_RdTase-like"/>
</dbReference>
<dbReference type="PANTHER" id="PTHR45348:SF2">
    <property type="entry name" value="ZINC-TYPE ALCOHOL DEHYDROGENASE-LIKE PROTEIN C2E1P3.01"/>
    <property type="match status" value="1"/>
</dbReference>
<dbReference type="SMART" id="SM00829">
    <property type="entry name" value="PKS_ER"/>
    <property type="match status" value="1"/>
</dbReference>
<evidence type="ECO:0000259" key="3">
    <source>
        <dbReference type="SMART" id="SM00829"/>
    </source>
</evidence>
<name>A0AAN6MUP7_9PEZI</name>
<dbReference type="InterPro" id="IPR013149">
    <property type="entry name" value="ADH-like_C"/>
</dbReference>
<evidence type="ECO:0000256" key="2">
    <source>
        <dbReference type="ARBA" id="ARBA00023002"/>
    </source>
</evidence>
<gene>
    <name evidence="4" type="ORF">C8A05DRAFT_11606</name>
</gene>
<dbReference type="InterPro" id="IPR013154">
    <property type="entry name" value="ADH-like_N"/>
</dbReference>
<sequence length="365" mass="38510">MAPPSEIKGVVITKSGTAEVKTVPLPELPDDYILVRTTAVALNPTDWKHIDMGESILALGSRVGCDYAGVVEAVGPKVTKPFAKGDRICGMVHGSNKLRPDSGAFGEYIIVKGNLQIKTPDNLTDEEAATLGVGVSTVGQGLYQALHLPLPGTPEAAAAAASSPPPEVLIYGGSTATGILGIQFAKLSGYRVATTCSPSNFDYAKSLGADGVFDYRSASVVDDIRAWSRDPDALVLAWDCVSTADSARICAGALSRTREGHHRSLLRIDDGVVKAVNSKVDSEPRVAYTMMGEPFEKWAKVPAIPADFEYGKMFWGVAAEVLAQGKVKPARADVNRGGKGLEGVLVGLKELKEGKVSGVKLVYEI</sequence>
<dbReference type="Gene3D" id="3.40.50.720">
    <property type="entry name" value="NAD(P)-binding Rossmann-like Domain"/>
    <property type="match status" value="1"/>
</dbReference>
<dbReference type="AlphaFoldDB" id="A0AAN6MUP7"/>
<protein>
    <submittedName>
        <fullName evidence="4">Chaperonin 10-like protein</fullName>
    </submittedName>
</protein>
<dbReference type="InterPro" id="IPR011032">
    <property type="entry name" value="GroES-like_sf"/>
</dbReference>
<dbReference type="SUPFAM" id="SSF51735">
    <property type="entry name" value="NAD(P)-binding Rossmann-fold domains"/>
    <property type="match status" value="1"/>
</dbReference>
<comment type="similarity">
    <text evidence="1">Belongs to the zinc-containing alcohol dehydrogenase family.</text>
</comment>
<reference evidence="4" key="1">
    <citation type="journal article" date="2023" name="Mol. Phylogenet. Evol.">
        <title>Genome-scale phylogeny and comparative genomics of the fungal order Sordariales.</title>
        <authorList>
            <person name="Hensen N."/>
            <person name="Bonometti L."/>
            <person name="Westerberg I."/>
            <person name="Brannstrom I.O."/>
            <person name="Guillou S."/>
            <person name="Cros-Aarteil S."/>
            <person name="Calhoun S."/>
            <person name="Haridas S."/>
            <person name="Kuo A."/>
            <person name="Mondo S."/>
            <person name="Pangilinan J."/>
            <person name="Riley R."/>
            <person name="LaButti K."/>
            <person name="Andreopoulos B."/>
            <person name="Lipzen A."/>
            <person name="Chen C."/>
            <person name="Yan M."/>
            <person name="Daum C."/>
            <person name="Ng V."/>
            <person name="Clum A."/>
            <person name="Steindorff A."/>
            <person name="Ohm R.A."/>
            <person name="Martin F."/>
            <person name="Silar P."/>
            <person name="Natvig D.O."/>
            <person name="Lalanne C."/>
            <person name="Gautier V."/>
            <person name="Ament-Velasquez S.L."/>
            <person name="Kruys A."/>
            <person name="Hutchinson M.I."/>
            <person name="Powell A.J."/>
            <person name="Barry K."/>
            <person name="Miller A.N."/>
            <person name="Grigoriev I.V."/>
            <person name="Debuchy R."/>
            <person name="Gladieux P."/>
            <person name="Hiltunen Thoren M."/>
            <person name="Johannesson H."/>
        </authorList>
    </citation>
    <scope>NUCLEOTIDE SEQUENCE</scope>
    <source>
        <strain evidence="4">CBS 103.79</strain>
    </source>
</reference>
<dbReference type="InterPro" id="IPR036291">
    <property type="entry name" value="NAD(P)-bd_dom_sf"/>
</dbReference>
<reference evidence="4" key="2">
    <citation type="submission" date="2023-05" db="EMBL/GenBank/DDBJ databases">
        <authorList>
            <consortium name="Lawrence Berkeley National Laboratory"/>
            <person name="Steindorff A."/>
            <person name="Hensen N."/>
            <person name="Bonometti L."/>
            <person name="Westerberg I."/>
            <person name="Brannstrom I.O."/>
            <person name="Guillou S."/>
            <person name="Cros-Aarteil S."/>
            <person name="Calhoun S."/>
            <person name="Haridas S."/>
            <person name="Kuo A."/>
            <person name="Mondo S."/>
            <person name="Pangilinan J."/>
            <person name="Riley R."/>
            <person name="Labutti K."/>
            <person name="Andreopoulos B."/>
            <person name="Lipzen A."/>
            <person name="Chen C."/>
            <person name="Yanf M."/>
            <person name="Daum C."/>
            <person name="Ng V."/>
            <person name="Clum A."/>
            <person name="Ohm R."/>
            <person name="Martin F."/>
            <person name="Silar P."/>
            <person name="Natvig D."/>
            <person name="Lalanne C."/>
            <person name="Gautier V."/>
            <person name="Ament-Velasquez S.L."/>
            <person name="Kruys A."/>
            <person name="Hutchinson M.I."/>
            <person name="Powell A.J."/>
            <person name="Barry K."/>
            <person name="Miller A.N."/>
            <person name="Grigoriev I.V."/>
            <person name="Debuchy R."/>
            <person name="Gladieux P."/>
            <person name="Thoren M.H."/>
            <person name="Johannesson H."/>
        </authorList>
    </citation>
    <scope>NUCLEOTIDE SEQUENCE</scope>
    <source>
        <strain evidence="4">CBS 103.79</strain>
    </source>
</reference>
<feature type="domain" description="Enoyl reductase (ER)" evidence="3">
    <location>
        <begin position="16"/>
        <end position="294"/>
    </location>
</feature>
<dbReference type="PANTHER" id="PTHR45348">
    <property type="entry name" value="HYPOTHETICAL OXIDOREDUCTASE (EUROFUNG)"/>
    <property type="match status" value="1"/>
</dbReference>
<evidence type="ECO:0000313" key="5">
    <source>
        <dbReference type="Proteomes" id="UP001303889"/>
    </source>
</evidence>
<dbReference type="CDD" id="cd08249">
    <property type="entry name" value="enoyl_reductase_like"/>
    <property type="match status" value="1"/>
</dbReference>
<keyword evidence="5" id="KW-1185">Reference proteome</keyword>
<keyword evidence="2" id="KW-0560">Oxidoreductase</keyword>
<dbReference type="InterPro" id="IPR020843">
    <property type="entry name" value="ER"/>
</dbReference>